<evidence type="ECO:0000313" key="8">
    <source>
        <dbReference type="Proteomes" id="UP001497453"/>
    </source>
</evidence>
<dbReference type="Gene3D" id="1.25.40.10">
    <property type="entry name" value="Tetratricopeptide repeat domain"/>
    <property type="match status" value="3"/>
</dbReference>
<feature type="region of interest" description="Disordered" evidence="6">
    <location>
        <begin position="110"/>
        <end position="131"/>
    </location>
</feature>
<dbReference type="PROSITE" id="PS51375">
    <property type="entry name" value="PPR"/>
    <property type="match status" value="4"/>
</dbReference>
<evidence type="ECO:0000256" key="4">
    <source>
        <dbReference type="ARBA" id="ARBA00044511"/>
    </source>
</evidence>
<feature type="region of interest" description="Disordered" evidence="6">
    <location>
        <begin position="393"/>
        <end position="415"/>
    </location>
</feature>
<comment type="function">
    <text evidence="3">Regulates mitochondrial small subunit maturation by controlling 15S rRNA 5'-end processing. Localizes to the 5' precursor of the 15S rRNA in a position that is subsequently occupied by mS47 in the mature yeast mtSSU. Uses structure and sequence-specific RNA recognition, binding to a single-stranded region of the precursor and specifically recognizing bases -6 to -1. The exchange of Ccm1 for mS47 is coupled to the irreversible removal of precursor rRNA that is accompanied by conformational changes of the mitoribosomal proteins uS5m and mS26. These conformational changes signal completion of 5'-end rRNA processing through protection of the mature 5'-end of the 15S rRNA and stabilization of mS47. The removal of the 5' precursor together with the dissociation of Ccm1 may be catalyzed by the 5'-3' exoribonuclease Pet127. Involved in the specific removal of group I introns in mitochondrial encoded transcripts.</text>
</comment>
<sequence>MSGCPNTNIHYTQAGSYNRRWRASPQRDGDTALKSLWLSMLWRGCQILRHCHWATFASRASTSSRQLPFASLRNPNTLVTRWTAAVAFKNHSNARHVKSNSITKDVISKAPDSATARRNSQRSKSEANYRGSRNRDIRDVLVQVEALFSLWKSGNLKEDHCRGPNASLLEILKDRDKVRKLVERLIQAHEPFSACRILLLAHHLGCKLKTNVYEIVAHCLAGCGQWTAIPFLVKLRKRHTGALTVRLLNWRTRAYIETNNFRWLETALDDFEQEKLQPTRRTYHLLISGHIRNRNLPKAKECLTKMEQAGFPIDPSTHALILSVYRSLGPDKSVQDRALASLPQLDAQAGTVVLNSLIQMCLDARDLDGAWGYLSMFGRPLAQLELPSKFGADSTQADGDLSQDHARPEIPTNGDLPNTILAPDIVTFTMLMNYMAKEHDLPRALLMLERMRDLKVEPDGQFVAALIRMHIAVGDLATATSIAASTCKDISATLPRFHDLGLPVTDRGPSDLLLHSVSPSTHIFNALLQGIQEKSGLKGTWIVRRIMQIVGIEPDAYTIEIIVAYLSKTEGVRPRELIRVLRTLSSSFVPTLRHVHVILSSVVRSETELVKSRGWRHKRQSKSRLNGRLSTVSDEFDPFAGIELPRRLSYRALIRPVLKILSNQRVRSDKATVSIRLRHDAVVKADIETAKDTFQTLLDRGMHPNQYHYAAIMEGFVKAGQIESAEEVLIKAINSGLIPNPVLYTIIIVGYARRGSPTQASRWFRDMVTRGIRPDIAVIDAMASAYFTAGAYAVARKVLLECWHHVGPLPDAMHEAGLRRLATEFRGMGSKHNYSGALRHKDRRRLRGKLRRLLQDFLQGRVPEATPGQQKEKVNSAVVNTPSP</sequence>
<evidence type="ECO:0000256" key="5">
    <source>
        <dbReference type="PROSITE-ProRule" id="PRU00708"/>
    </source>
</evidence>
<gene>
    <name evidence="7" type="ORF">GFSPODELE1_LOCUS713</name>
</gene>
<feature type="repeat" description="PPR" evidence="5">
    <location>
        <begin position="424"/>
        <end position="458"/>
    </location>
</feature>
<feature type="repeat" description="PPR" evidence="5">
    <location>
        <begin position="705"/>
        <end position="739"/>
    </location>
</feature>
<evidence type="ECO:0000256" key="3">
    <source>
        <dbReference type="ARBA" id="ARBA00044493"/>
    </source>
</evidence>
<evidence type="ECO:0000256" key="2">
    <source>
        <dbReference type="ARBA" id="ARBA00022737"/>
    </source>
</evidence>
<evidence type="ECO:0000256" key="6">
    <source>
        <dbReference type="SAM" id="MobiDB-lite"/>
    </source>
</evidence>
<comment type="similarity">
    <text evidence="1">Belongs to the CCM1 family.</text>
</comment>
<feature type="repeat" description="PPR" evidence="5">
    <location>
        <begin position="740"/>
        <end position="774"/>
    </location>
</feature>
<dbReference type="PANTHER" id="PTHR47447:SF24">
    <property type="entry name" value="PENTATRICOPEPTIDE REPEAT-CONTAINING PROTEIN"/>
    <property type="match status" value="1"/>
</dbReference>
<dbReference type="NCBIfam" id="TIGR00756">
    <property type="entry name" value="PPR"/>
    <property type="match status" value="4"/>
</dbReference>
<dbReference type="InterPro" id="IPR002885">
    <property type="entry name" value="PPR_rpt"/>
</dbReference>
<dbReference type="Proteomes" id="UP001497453">
    <property type="component" value="Chromosome 1"/>
</dbReference>
<dbReference type="InterPro" id="IPR011990">
    <property type="entry name" value="TPR-like_helical_dom_sf"/>
</dbReference>
<keyword evidence="2" id="KW-0677">Repeat</keyword>
<evidence type="ECO:0008006" key="9">
    <source>
        <dbReference type="Google" id="ProtNLM"/>
    </source>
</evidence>
<organism evidence="7 8">
    <name type="scientific">Somion occarium</name>
    <dbReference type="NCBI Taxonomy" id="3059160"/>
    <lineage>
        <taxon>Eukaryota</taxon>
        <taxon>Fungi</taxon>
        <taxon>Dikarya</taxon>
        <taxon>Basidiomycota</taxon>
        <taxon>Agaricomycotina</taxon>
        <taxon>Agaricomycetes</taxon>
        <taxon>Polyporales</taxon>
        <taxon>Cerrenaceae</taxon>
        <taxon>Somion</taxon>
    </lineage>
</organism>
<proteinExistence type="inferred from homology"/>
<dbReference type="EMBL" id="OZ037944">
    <property type="protein sequence ID" value="CAL1695355.1"/>
    <property type="molecule type" value="Genomic_DNA"/>
</dbReference>
<dbReference type="PANTHER" id="PTHR47447">
    <property type="entry name" value="OS03G0856100 PROTEIN"/>
    <property type="match status" value="1"/>
</dbReference>
<feature type="repeat" description="PPR" evidence="5">
    <location>
        <begin position="279"/>
        <end position="313"/>
    </location>
</feature>
<accession>A0ABP1CI45</accession>
<reference evidence="8" key="1">
    <citation type="submission" date="2024-04" db="EMBL/GenBank/DDBJ databases">
        <authorList>
            <person name="Shaw F."/>
            <person name="Minotto A."/>
        </authorList>
    </citation>
    <scope>NUCLEOTIDE SEQUENCE [LARGE SCALE GENOMIC DNA]</scope>
</reference>
<comment type="subunit">
    <text evidence="4">Binds to mitochondrial small subunit 15S rRNA.</text>
</comment>
<feature type="region of interest" description="Disordered" evidence="6">
    <location>
        <begin position="864"/>
        <end position="884"/>
    </location>
</feature>
<evidence type="ECO:0000313" key="7">
    <source>
        <dbReference type="EMBL" id="CAL1695355.1"/>
    </source>
</evidence>
<protein>
    <recommendedName>
        <fullName evidence="9">Pentatricopeptide repeat-containing protein</fullName>
    </recommendedName>
</protein>
<evidence type="ECO:0000256" key="1">
    <source>
        <dbReference type="ARBA" id="ARBA00006192"/>
    </source>
</evidence>
<keyword evidence="8" id="KW-1185">Reference proteome</keyword>
<name>A0ABP1CI45_9APHY</name>
<dbReference type="Pfam" id="PF01535">
    <property type="entry name" value="PPR"/>
    <property type="match status" value="4"/>
</dbReference>